<feature type="signal peptide" evidence="2">
    <location>
        <begin position="1"/>
        <end position="22"/>
    </location>
</feature>
<accession>A0ABN6JX74</accession>
<dbReference type="EMBL" id="AP024959">
    <property type="protein sequence ID" value="BCZ85552.1"/>
    <property type="molecule type" value="Genomic_DNA"/>
</dbReference>
<evidence type="ECO:0000256" key="2">
    <source>
        <dbReference type="SAM" id="SignalP"/>
    </source>
</evidence>
<geneLocation type="plasmid" evidence="3 4">
    <name>pPT365</name>
</geneLocation>
<evidence type="ECO:0000256" key="1">
    <source>
        <dbReference type="SAM" id="MobiDB-lite"/>
    </source>
</evidence>
<proteinExistence type="predicted"/>
<protein>
    <submittedName>
        <fullName evidence="3">Uncharacterized protein</fullName>
    </submittedName>
</protein>
<organism evidence="3 4">
    <name type="scientific">Paraburkholderia terrae</name>
    <dbReference type="NCBI Taxonomy" id="311230"/>
    <lineage>
        <taxon>Bacteria</taxon>
        <taxon>Pseudomonadati</taxon>
        <taxon>Pseudomonadota</taxon>
        <taxon>Betaproteobacteria</taxon>
        <taxon>Burkholderiales</taxon>
        <taxon>Burkholderiaceae</taxon>
        <taxon>Paraburkholderia</taxon>
    </lineage>
</organism>
<reference evidence="3 4" key="1">
    <citation type="journal article" date="2022" name="Front. Microbiol.">
        <title>Identification and characterization of a novel class of self-sufficient cytochrome P450 hydroxylase involved in cyclohexanecarboxylate degradation in Paraburkholderia terrae strain KU-64.</title>
        <authorList>
            <person name="Yamamoto T."/>
            <person name="Hasegawa Y."/>
            <person name="Iwaki H."/>
        </authorList>
    </citation>
    <scope>NUCLEOTIDE SEQUENCE [LARGE SCALE GENOMIC DNA]</scope>
    <source>
        <strain evidence="3 4">KU-64</strain>
    </source>
</reference>
<feature type="region of interest" description="Disordered" evidence="1">
    <location>
        <begin position="189"/>
        <end position="241"/>
    </location>
</feature>
<evidence type="ECO:0000313" key="3">
    <source>
        <dbReference type="EMBL" id="BCZ85552.1"/>
    </source>
</evidence>
<keyword evidence="3" id="KW-0614">Plasmid</keyword>
<keyword evidence="4" id="KW-1185">Reference proteome</keyword>
<dbReference type="Proteomes" id="UP001319874">
    <property type="component" value="Plasmid pPT365"/>
</dbReference>
<sequence>MCSTKRLMVLSCALALTGLAHGQAKPVGASHVKPVSAHVPTADFDVGSSPGSSVAASAVVFASAATQTASAPAPVTLPSKLSIDDIDQKIRAQVARQLSADGDAGKSIGLNAPAPVTPPAPPVRVFVPQQQPVRARSESVKFVGAFNDATGSSVLYEFRGAYYPAHVGEKLLNGWRVSKISGFLVTVTEGDGKKPRTWTEPISGGVASADPQDSNAPARTLNDLSGALPPPLPAPLTSNGG</sequence>
<evidence type="ECO:0000313" key="4">
    <source>
        <dbReference type="Proteomes" id="UP001319874"/>
    </source>
</evidence>
<keyword evidence="2" id="KW-0732">Signal</keyword>
<name>A0ABN6JX74_9BURK</name>
<feature type="chain" id="PRO_5046493412" evidence="2">
    <location>
        <begin position="23"/>
        <end position="241"/>
    </location>
</feature>
<gene>
    <name evidence="3" type="ORF">PTKU64_92270</name>
</gene>